<protein>
    <submittedName>
        <fullName evidence="2">Uncharacterized protein</fullName>
    </submittedName>
</protein>
<proteinExistence type="predicted"/>
<gene>
    <name evidence="2" type="ORF">AVDCRST_MAG64-4090</name>
</gene>
<reference evidence="2" key="1">
    <citation type="submission" date="2020-02" db="EMBL/GenBank/DDBJ databases">
        <authorList>
            <person name="Meier V. D."/>
        </authorList>
    </citation>
    <scope>NUCLEOTIDE SEQUENCE</scope>
    <source>
        <strain evidence="2">AVDCRST_MAG64</strain>
    </source>
</reference>
<sequence>MDTAVNHAHGPPATNGAHAPHGSHAGHGAHAAPPPADDLVPPDAVGRIAVLHVEDSPLDGDLAAARL</sequence>
<evidence type="ECO:0000313" key="2">
    <source>
        <dbReference type="EMBL" id="CAA9440145.1"/>
    </source>
</evidence>
<feature type="region of interest" description="Disordered" evidence="1">
    <location>
        <begin position="1"/>
        <end position="42"/>
    </location>
</feature>
<evidence type="ECO:0000256" key="1">
    <source>
        <dbReference type="SAM" id="MobiDB-lite"/>
    </source>
</evidence>
<feature type="non-terminal residue" evidence="2">
    <location>
        <position position="67"/>
    </location>
</feature>
<name>A0A6J4QBI2_9BACT</name>
<feature type="compositionally biased region" description="Low complexity" evidence="1">
    <location>
        <begin position="16"/>
        <end position="31"/>
    </location>
</feature>
<organism evidence="2">
    <name type="scientific">uncultured Phycisphaerae bacterium</name>
    <dbReference type="NCBI Taxonomy" id="904963"/>
    <lineage>
        <taxon>Bacteria</taxon>
        <taxon>Pseudomonadati</taxon>
        <taxon>Planctomycetota</taxon>
        <taxon>Phycisphaerae</taxon>
        <taxon>environmental samples</taxon>
    </lineage>
</organism>
<dbReference type="AlphaFoldDB" id="A0A6J4QBI2"/>
<accession>A0A6J4QBI2</accession>
<dbReference type="EMBL" id="CADCUQ010000949">
    <property type="protein sequence ID" value="CAA9440145.1"/>
    <property type="molecule type" value="Genomic_DNA"/>
</dbReference>